<comment type="caution">
    <text evidence="1">The sequence shown here is derived from an EMBL/GenBank/DDBJ whole genome shotgun (WGS) entry which is preliminary data.</text>
</comment>
<protein>
    <recommendedName>
        <fullName evidence="3">KTSC domain-containing protein</fullName>
    </recommendedName>
</protein>
<evidence type="ECO:0008006" key="3">
    <source>
        <dbReference type="Google" id="ProtNLM"/>
    </source>
</evidence>
<dbReference type="EMBL" id="JBEPML010000002">
    <property type="protein sequence ID" value="MET3790696.1"/>
    <property type="molecule type" value="Genomic_DNA"/>
</dbReference>
<evidence type="ECO:0000313" key="2">
    <source>
        <dbReference type="Proteomes" id="UP001549076"/>
    </source>
</evidence>
<gene>
    <name evidence="1" type="ORF">ABID37_000887</name>
</gene>
<accession>A0ABV2MV57</accession>
<keyword evidence="2" id="KW-1185">Reference proteome</keyword>
<dbReference type="Proteomes" id="UP001549076">
    <property type="component" value="Unassembled WGS sequence"/>
</dbReference>
<proteinExistence type="predicted"/>
<sequence>MSALGYAEGEMCNRGGCVGVIELHRSENCSCHITPPCLSCTSPRGYCPACDWQEADDPLVVMEVTTIHLPTGFIERRKRVLDPSKIDYRIEAHSNSSQKVIGVYPEGTARAEVEQRVKGTFGGRFERFGSGHFTYIASTD</sequence>
<dbReference type="RefSeq" id="WP_354192885.1">
    <property type="nucleotide sequence ID" value="NZ_JBEPML010000002.1"/>
</dbReference>
<organism evidence="1 2">
    <name type="scientific">Aquamicrobium terrae</name>
    <dbReference type="NCBI Taxonomy" id="1324945"/>
    <lineage>
        <taxon>Bacteria</taxon>
        <taxon>Pseudomonadati</taxon>
        <taxon>Pseudomonadota</taxon>
        <taxon>Alphaproteobacteria</taxon>
        <taxon>Hyphomicrobiales</taxon>
        <taxon>Phyllobacteriaceae</taxon>
        <taxon>Aquamicrobium</taxon>
    </lineage>
</organism>
<reference evidence="1 2" key="1">
    <citation type="submission" date="2024-06" db="EMBL/GenBank/DDBJ databases">
        <title>Genomic Encyclopedia of Type Strains, Phase IV (KMG-IV): sequencing the most valuable type-strain genomes for metagenomic binning, comparative biology and taxonomic classification.</title>
        <authorList>
            <person name="Goeker M."/>
        </authorList>
    </citation>
    <scope>NUCLEOTIDE SEQUENCE [LARGE SCALE GENOMIC DNA]</scope>
    <source>
        <strain evidence="1 2">DSM 27865</strain>
    </source>
</reference>
<name>A0ABV2MV57_9HYPH</name>
<evidence type="ECO:0000313" key="1">
    <source>
        <dbReference type="EMBL" id="MET3790696.1"/>
    </source>
</evidence>